<proteinExistence type="predicted"/>
<protein>
    <submittedName>
        <fullName evidence="1">Uncharacterized protein</fullName>
    </submittedName>
</protein>
<gene>
    <name evidence="1" type="ORF">GNQ48_25675</name>
</gene>
<dbReference type="AlphaFoldDB" id="A0A844NR84"/>
<dbReference type="Proteomes" id="UP000433532">
    <property type="component" value="Unassembled WGS sequence"/>
</dbReference>
<organism evidence="1 2">
    <name type="scientific">Pseudomonas aeruginosa</name>
    <dbReference type="NCBI Taxonomy" id="287"/>
    <lineage>
        <taxon>Bacteria</taxon>
        <taxon>Pseudomonadati</taxon>
        <taxon>Pseudomonadota</taxon>
        <taxon>Gammaproteobacteria</taxon>
        <taxon>Pseudomonadales</taxon>
        <taxon>Pseudomonadaceae</taxon>
        <taxon>Pseudomonas</taxon>
    </lineage>
</organism>
<dbReference type="RefSeq" id="WP_023436572.1">
    <property type="nucleotide sequence ID" value="NZ_JANJPJ010000074.1"/>
</dbReference>
<evidence type="ECO:0000313" key="1">
    <source>
        <dbReference type="EMBL" id="MUI38399.1"/>
    </source>
</evidence>
<sequence length="114" mass="12315">MRRRLRLLIILLLSLTLPLTGMAGIEAPMEPCPMQSMGMSEMAGMDQDCCQDSGTMNEHGKKSCKTGQECKTSSLLQIDVLKASLPPAPTTAPAPYSDPILSQAPAERWRPPCA</sequence>
<reference evidence="1 2" key="1">
    <citation type="submission" date="2019-11" db="EMBL/GenBank/DDBJ databases">
        <title>Genomes of ocular Pseudomonas aeruginosa isolates.</title>
        <authorList>
            <person name="Khan M."/>
            <person name="Rice S.A."/>
            <person name="Willcox M.D.P."/>
            <person name="Stapleton F."/>
        </authorList>
    </citation>
    <scope>NUCLEOTIDE SEQUENCE [LARGE SCALE GENOMIC DNA]</scope>
    <source>
        <strain evidence="1 2">PA221</strain>
    </source>
</reference>
<dbReference type="EMBL" id="WOAD01000029">
    <property type="protein sequence ID" value="MUI38399.1"/>
    <property type="molecule type" value="Genomic_DNA"/>
</dbReference>
<accession>A0A844NR84</accession>
<evidence type="ECO:0000313" key="2">
    <source>
        <dbReference type="Proteomes" id="UP000433532"/>
    </source>
</evidence>
<name>A0A844NR84_PSEAI</name>
<comment type="caution">
    <text evidence="1">The sequence shown here is derived from an EMBL/GenBank/DDBJ whole genome shotgun (WGS) entry which is preliminary data.</text>
</comment>